<reference evidence="5" key="4">
    <citation type="submission" date="2025-05" db="UniProtKB">
        <authorList>
            <consortium name="EnsemblFungi"/>
        </authorList>
    </citation>
    <scope>IDENTIFICATION</scope>
    <source>
        <strain evidence="5">isolate 1-1 / race 1 (BBBD)</strain>
    </source>
</reference>
<reference evidence="4" key="2">
    <citation type="submission" date="2016-05" db="EMBL/GenBank/DDBJ databases">
        <title>Comparative analysis highlights variable genome content of wheat rusts and divergence of the mating loci.</title>
        <authorList>
            <person name="Cuomo C.A."/>
            <person name="Bakkeren G."/>
            <person name="Szabo L."/>
            <person name="Khalil H."/>
            <person name="Joly D."/>
            <person name="Goldberg J."/>
            <person name="Young S."/>
            <person name="Zeng Q."/>
            <person name="Fellers J."/>
        </authorList>
    </citation>
    <scope>NUCLEOTIDE SEQUENCE [LARGE SCALE GENOMIC DNA]</scope>
    <source>
        <strain evidence="4">1-1 BBBD Race 1</strain>
    </source>
</reference>
<evidence type="ECO:0000313" key="6">
    <source>
        <dbReference type="Proteomes" id="UP000005240"/>
    </source>
</evidence>
<keyword evidence="1" id="KW-0378">Hydrolase</keyword>
<feature type="region of interest" description="Disordered" evidence="3">
    <location>
        <begin position="28"/>
        <end position="47"/>
    </location>
</feature>
<dbReference type="EMBL" id="ADAS02000003">
    <property type="protein sequence ID" value="OAV99540.1"/>
    <property type="molecule type" value="Genomic_DNA"/>
</dbReference>
<evidence type="ECO:0000256" key="3">
    <source>
        <dbReference type="SAM" id="MobiDB-lite"/>
    </source>
</evidence>
<dbReference type="InterPro" id="IPR000675">
    <property type="entry name" value="Cutinase/axe"/>
</dbReference>
<keyword evidence="6" id="KW-1185">Reference proteome</keyword>
<keyword evidence="2" id="KW-1015">Disulfide bond</keyword>
<dbReference type="GO" id="GO:0052689">
    <property type="term" value="F:carboxylic ester hydrolase activity"/>
    <property type="evidence" value="ECO:0007669"/>
    <property type="project" value="UniProtKB-ARBA"/>
</dbReference>
<evidence type="ECO:0000313" key="4">
    <source>
        <dbReference type="EMBL" id="OAV99540.1"/>
    </source>
</evidence>
<feature type="compositionally biased region" description="Gly residues" evidence="3">
    <location>
        <begin position="263"/>
        <end position="281"/>
    </location>
</feature>
<dbReference type="VEuPathDB" id="FungiDB:PTTG_06104"/>
<proteinExistence type="predicted"/>
<gene>
    <name evidence="4" type="ORF">PTTG_06104</name>
</gene>
<dbReference type="PANTHER" id="PTHR33630">
    <property type="entry name" value="CUTINASE RV1984C-RELATED-RELATED"/>
    <property type="match status" value="1"/>
</dbReference>
<dbReference type="Pfam" id="PF01083">
    <property type="entry name" value="Cutinase"/>
    <property type="match status" value="1"/>
</dbReference>
<reference evidence="5 6" key="3">
    <citation type="journal article" date="2017" name="G3 (Bethesda)">
        <title>Comparative analysis highlights variable genome content of wheat rusts and divergence of the mating loci.</title>
        <authorList>
            <person name="Cuomo C.A."/>
            <person name="Bakkeren G."/>
            <person name="Khalil H.B."/>
            <person name="Panwar V."/>
            <person name="Joly D."/>
            <person name="Linning R."/>
            <person name="Sakthikumar S."/>
            <person name="Song X."/>
            <person name="Adiconis X."/>
            <person name="Fan L."/>
            <person name="Goldberg J.M."/>
            <person name="Levin J.Z."/>
            <person name="Young S."/>
            <person name="Zeng Q."/>
            <person name="Anikster Y."/>
            <person name="Bruce M."/>
            <person name="Wang M."/>
            <person name="Yin C."/>
            <person name="McCallum B."/>
            <person name="Szabo L.J."/>
            <person name="Hulbert S."/>
            <person name="Chen X."/>
            <person name="Fellers J.P."/>
        </authorList>
    </citation>
    <scope>NUCLEOTIDE SEQUENCE</scope>
    <source>
        <strain evidence="6">Isolate 1-1 / race 1 (BBBD)</strain>
        <strain evidence="5">isolate 1-1 / race 1 (BBBD)</strain>
    </source>
</reference>
<dbReference type="AlphaFoldDB" id="A0A180H3G9"/>
<sequence length="281" mass="27478">MLAISIPGSLPLNPPHVALSPFAGLATKPSKSAGGSGGSGGSGGGGSGLADLGSGGCKSYMMMGARGTTETQGRSVAYTTMAQEVMRAVPGGVLHDIKYSSSAEYMRTPKEGAQTGLTYLKEHAKKCPRMVFVLMGYSKGAMVATQILASKDLPAGKVVAVVLFGNPYYKGGLPQNKCSAYGGKKDEAKAFIISKLKAVSAGGGSGGLKDTTKETESDTGAGESTGGGLGGGGILSIFGGGSRSGGGMGGGGSRPGGKAPKFGGMGKLGGGTGGGYTTAAT</sequence>
<dbReference type="SUPFAM" id="SSF53474">
    <property type="entry name" value="alpha/beta-Hydrolases"/>
    <property type="match status" value="1"/>
</dbReference>
<dbReference type="InterPro" id="IPR029058">
    <property type="entry name" value="AB_hydrolase_fold"/>
</dbReference>
<feature type="region of interest" description="Disordered" evidence="3">
    <location>
        <begin position="200"/>
        <end position="230"/>
    </location>
</feature>
<reference evidence="4" key="1">
    <citation type="submission" date="2009-11" db="EMBL/GenBank/DDBJ databases">
        <authorList>
            <consortium name="The Broad Institute Genome Sequencing Platform"/>
            <person name="Ward D."/>
            <person name="Feldgarden M."/>
            <person name="Earl A."/>
            <person name="Young S.K."/>
            <person name="Zeng Q."/>
            <person name="Koehrsen M."/>
            <person name="Alvarado L."/>
            <person name="Berlin A."/>
            <person name="Bochicchio J."/>
            <person name="Borenstein D."/>
            <person name="Chapman S.B."/>
            <person name="Chen Z."/>
            <person name="Engels R."/>
            <person name="Freedman E."/>
            <person name="Gellesch M."/>
            <person name="Goldberg J."/>
            <person name="Griggs A."/>
            <person name="Gujja S."/>
            <person name="Heilman E."/>
            <person name="Heiman D."/>
            <person name="Hepburn T."/>
            <person name="Howarth C."/>
            <person name="Jen D."/>
            <person name="Larson L."/>
            <person name="Lewis B."/>
            <person name="Mehta T."/>
            <person name="Park D."/>
            <person name="Pearson M."/>
            <person name="Roberts A."/>
            <person name="Saif S."/>
            <person name="Shea T."/>
            <person name="Shenoy N."/>
            <person name="Sisk P."/>
            <person name="Stolte C."/>
            <person name="Sykes S."/>
            <person name="Thomson T."/>
            <person name="Walk T."/>
            <person name="White J."/>
            <person name="Yandava C."/>
            <person name="Izard J."/>
            <person name="Baranova O.V."/>
            <person name="Blanton J.M."/>
            <person name="Tanner A.C."/>
            <person name="Dewhirst F.E."/>
            <person name="Haas B."/>
            <person name="Nusbaum C."/>
            <person name="Birren B."/>
        </authorList>
    </citation>
    <scope>NUCLEOTIDE SEQUENCE [LARGE SCALE GENOMIC DNA]</scope>
    <source>
        <strain evidence="4">1-1 BBBD Race 1</strain>
    </source>
</reference>
<evidence type="ECO:0000256" key="1">
    <source>
        <dbReference type="ARBA" id="ARBA00022801"/>
    </source>
</evidence>
<protein>
    <recommendedName>
        <fullName evidence="7">Cutinase</fullName>
    </recommendedName>
</protein>
<dbReference type="PANTHER" id="PTHR33630:SF9">
    <property type="entry name" value="CUTINASE 4"/>
    <property type="match status" value="1"/>
</dbReference>
<evidence type="ECO:0008006" key="7">
    <source>
        <dbReference type="Google" id="ProtNLM"/>
    </source>
</evidence>
<dbReference type="Proteomes" id="UP000005240">
    <property type="component" value="Unassembled WGS sequence"/>
</dbReference>
<feature type="compositionally biased region" description="Gly residues" evidence="3">
    <location>
        <begin position="243"/>
        <end position="255"/>
    </location>
</feature>
<accession>A0A180H3G9</accession>
<organism evidence="4">
    <name type="scientific">Puccinia triticina (isolate 1-1 / race 1 (BBBD))</name>
    <name type="common">Brown leaf rust fungus</name>
    <dbReference type="NCBI Taxonomy" id="630390"/>
    <lineage>
        <taxon>Eukaryota</taxon>
        <taxon>Fungi</taxon>
        <taxon>Dikarya</taxon>
        <taxon>Basidiomycota</taxon>
        <taxon>Pucciniomycotina</taxon>
        <taxon>Pucciniomycetes</taxon>
        <taxon>Pucciniales</taxon>
        <taxon>Pucciniaceae</taxon>
        <taxon>Puccinia</taxon>
    </lineage>
</organism>
<dbReference type="Gene3D" id="3.40.50.1820">
    <property type="entry name" value="alpha/beta hydrolase"/>
    <property type="match status" value="1"/>
</dbReference>
<name>A0A180H3G9_PUCT1</name>
<evidence type="ECO:0000256" key="2">
    <source>
        <dbReference type="ARBA" id="ARBA00023157"/>
    </source>
</evidence>
<evidence type="ECO:0000313" key="5">
    <source>
        <dbReference type="EnsemblFungi" id="PTTG_06104-t43_1-p1"/>
    </source>
</evidence>
<dbReference type="OrthoDB" id="2586582at2759"/>
<dbReference type="EnsemblFungi" id="PTTG_06104-t43_1">
    <property type="protein sequence ID" value="PTTG_06104-t43_1-p1"/>
    <property type="gene ID" value="PTTG_06104"/>
</dbReference>
<dbReference type="SMART" id="SM01110">
    <property type="entry name" value="Cutinase"/>
    <property type="match status" value="1"/>
</dbReference>
<feature type="region of interest" description="Disordered" evidence="3">
    <location>
        <begin position="243"/>
        <end position="281"/>
    </location>
</feature>
<feature type="compositionally biased region" description="Gly residues" evidence="3">
    <location>
        <begin position="34"/>
        <end position="47"/>
    </location>
</feature>